<gene>
    <name evidence="3" type="ORF">N7472_005684</name>
</gene>
<dbReference type="AlphaFoldDB" id="A0A9W9JP15"/>
<protein>
    <submittedName>
        <fullName evidence="3">Mannose-binding lectin</fullName>
    </submittedName>
</protein>
<dbReference type="CDD" id="cd09615">
    <property type="entry name" value="Jacalin_EEP"/>
    <property type="match status" value="1"/>
</dbReference>
<dbReference type="InterPro" id="IPR036691">
    <property type="entry name" value="Endo/exonu/phosph_ase_sf"/>
</dbReference>
<name>A0A9W9JP15_9EURO</name>
<dbReference type="GO" id="GO:0005737">
    <property type="term" value="C:cytoplasm"/>
    <property type="evidence" value="ECO:0007669"/>
    <property type="project" value="TreeGrafter"/>
</dbReference>
<dbReference type="Gene3D" id="3.60.10.10">
    <property type="entry name" value="Endonuclease/exonuclease/phosphatase"/>
    <property type="match status" value="1"/>
</dbReference>
<keyword evidence="4" id="KW-1185">Reference proteome</keyword>
<evidence type="ECO:0000256" key="1">
    <source>
        <dbReference type="SAM" id="SignalP"/>
    </source>
</evidence>
<dbReference type="Proteomes" id="UP001150879">
    <property type="component" value="Unassembled WGS sequence"/>
</dbReference>
<evidence type="ECO:0000259" key="2">
    <source>
        <dbReference type="SMART" id="SM00915"/>
    </source>
</evidence>
<dbReference type="SUPFAM" id="SSF56219">
    <property type="entry name" value="DNase I-like"/>
    <property type="match status" value="1"/>
</dbReference>
<proteinExistence type="predicted"/>
<keyword evidence="1" id="KW-0732">Signal</keyword>
<dbReference type="InterPro" id="IPR000300">
    <property type="entry name" value="IPPc"/>
</dbReference>
<dbReference type="Pfam" id="PF22669">
    <property type="entry name" value="Exo_endo_phos2"/>
    <property type="match status" value="1"/>
</dbReference>
<dbReference type="InterPro" id="IPR036404">
    <property type="entry name" value="Jacalin-like_lectin_dom_sf"/>
</dbReference>
<dbReference type="GO" id="GO:0004767">
    <property type="term" value="F:sphingomyelin phosphodiesterase activity"/>
    <property type="evidence" value="ECO:0007669"/>
    <property type="project" value="InterPro"/>
</dbReference>
<dbReference type="PANTHER" id="PTHR16320">
    <property type="entry name" value="SPHINGOMYELINASE FAMILY MEMBER"/>
    <property type="match status" value="1"/>
</dbReference>
<dbReference type="PANTHER" id="PTHR16320:SF1">
    <property type="entry name" value="SPHINGOMYELINASE DDB_G0288017"/>
    <property type="match status" value="1"/>
</dbReference>
<dbReference type="SMART" id="SM00915">
    <property type="entry name" value="Jacalin"/>
    <property type="match status" value="1"/>
</dbReference>
<feature type="chain" id="PRO_5040977296" evidence="1">
    <location>
        <begin position="20"/>
        <end position="438"/>
    </location>
</feature>
<sequence length="438" mass="47466">MKTTLLGLLPALASAAASGKFTALSFNVAGLPSIFQSNDVNGTKPENAKQLGTYFSQYGYDIINMQEDFNYHAYIYETDKHAYRTATSGGAAIGSGLNTISNHDWVDFTRVKWNTCSDASGSDCLTPKGLTFMRWNPADGVYIDFYNIHADAGTEDKDETARNSNLQQVADYIDTWSTGNAVVVMGDTNSRYTRTLDTGIRILKSQNNLADPWVELQKNGVYPTAGADALLCDNPSSVQTCETVDKVLYRGSDVVTLKADSFVYDGGKFTNTDPKYLGQILSDHNPILVNFTWSFSSLRQSQFSGGPHGAWFNDLPSMPLSPAVSVVTFSGAKRLDSVAVKLRDGTSFSHGGAGGTNVSLTLDSGEYWTETKLCTGQYNDHTRNFYIKATTSAGKTLEAGTSTDNCQTFTAPDGFAVVGFMGQAEDEVDQLALVYAAY</sequence>
<dbReference type="EMBL" id="JAPQKP010000003">
    <property type="protein sequence ID" value="KAJ5200480.1"/>
    <property type="molecule type" value="Genomic_DNA"/>
</dbReference>
<dbReference type="GO" id="GO:0046856">
    <property type="term" value="P:phosphatidylinositol dephosphorylation"/>
    <property type="evidence" value="ECO:0007669"/>
    <property type="project" value="InterPro"/>
</dbReference>
<dbReference type="Pfam" id="PF01419">
    <property type="entry name" value="Jacalin"/>
    <property type="match status" value="1"/>
</dbReference>
<evidence type="ECO:0000313" key="3">
    <source>
        <dbReference type="EMBL" id="KAJ5200480.1"/>
    </source>
</evidence>
<dbReference type="Gene3D" id="2.100.10.30">
    <property type="entry name" value="Jacalin-like lectin domain"/>
    <property type="match status" value="1"/>
</dbReference>
<accession>A0A9W9JP15</accession>
<feature type="signal peptide" evidence="1">
    <location>
        <begin position="1"/>
        <end position="19"/>
    </location>
</feature>
<comment type="caution">
    <text evidence="3">The sequence shown here is derived from an EMBL/GenBank/DDBJ whole genome shotgun (WGS) entry which is preliminary data.</text>
</comment>
<reference evidence="3" key="1">
    <citation type="submission" date="2022-11" db="EMBL/GenBank/DDBJ databases">
        <authorList>
            <person name="Petersen C."/>
        </authorList>
    </citation>
    <scope>NUCLEOTIDE SEQUENCE</scope>
    <source>
        <strain evidence="3">IBT 16849</strain>
    </source>
</reference>
<feature type="domain" description="Jacalin-type lectin" evidence="2">
    <location>
        <begin position="309"/>
        <end position="437"/>
    </location>
</feature>
<evidence type="ECO:0000313" key="4">
    <source>
        <dbReference type="Proteomes" id="UP001150879"/>
    </source>
</evidence>
<reference evidence="3" key="2">
    <citation type="journal article" date="2023" name="IMA Fungus">
        <title>Comparative genomic study of the Penicillium genus elucidates a diverse pangenome and 15 lateral gene transfer events.</title>
        <authorList>
            <person name="Petersen C."/>
            <person name="Sorensen T."/>
            <person name="Nielsen M.R."/>
            <person name="Sondergaard T.E."/>
            <person name="Sorensen J.L."/>
            <person name="Fitzpatrick D.A."/>
            <person name="Frisvad J.C."/>
            <person name="Nielsen K.L."/>
        </authorList>
    </citation>
    <scope>NUCLEOTIDE SEQUENCE</scope>
    <source>
        <strain evidence="3">IBT 16849</strain>
    </source>
</reference>
<dbReference type="SUPFAM" id="SSF51101">
    <property type="entry name" value="Mannose-binding lectins"/>
    <property type="match status" value="1"/>
</dbReference>
<dbReference type="OrthoDB" id="40902at2759"/>
<organism evidence="3 4">
    <name type="scientific">Penicillium cf. griseofulvum</name>
    <dbReference type="NCBI Taxonomy" id="2972120"/>
    <lineage>
        <taxon>Eukaryota</taxon>
        <taxon>Fungi</taxon>
        <taxon>Dikarya</taxon>
        <taxon>Ascomycota</taxon>
        <taxon>Pezizomycotina</taxon>
        <taxon>Eurotiomycetes</taxon>
        <taxon>Eurotiomycetidae</taxon>
        <taxon>Eurotiales</taxon>
        <taxon>Aspergillaceae</taxon>
        <taxon>Penicillium</taxon>
    </lineage>
</organism>
<dbReference type="InterPro" id="IPR001229">
    <property type="entry name" value="Jacalin-like_lectin_dom"/>
</dbReference>
<dbReference type="InterPro" id="IPR038772">
    <property type="entry name" value="Sph/SMPD2-like"/>
</dbReference>
<dbReference type="GO" id="GO:0016791">
    <property type="term" value="F:phosphatase activity"/>
    <property type="evidence" value="ECO:0007669"/>
    <property type="project" value="InterPro"/>
</dbReference>